<organism evidence="1 2">
    <name type="scientific">Myceligenerans indicum</name>
    <dbReference type="NCBI Taxonomy" id="2593663"/>
    <lineage>
        <taxon>Bacteria</taxon>
        <taxon>Bacillati</taxon>
        <taxon>Actinomycetota</taxon>
        <taxon>Actinomycetes</taxon>
        <taxon>Micrococcales</taxon>
        <taxon>Promicromonosporaceae</taxon>
        <taxon>Myceligenerans</taxon>
    </lineage>
</organism>
<dbReference type="InterPro" id="IPR036689">
    <property type="entry name" value="ESAT-6-like_sf"/>
</dbReference>
<dbReference type="EMBL" id="JABBYC010000001">
    <property type="protein sequence ID" value="MBL0884854.1"/>
    <property type="molecule type" value="Genomic_DNA"/>
</dbReference>
<name>A0ABS1LF82_9MICO</name>
<reference evidence="1 2" key="1">
    <citation type="journal article" date="2021" name="Arch. Microbiol.">
        <title>Myceligenerans indicum sp. nov., an actinobacterium isolated from mangrove sediment of Sundarbans, India.</title>
        <authorList>
            <person name="Asha K."/>
            <person name="Bhadury P."/>
        </authorList>
    </citation>
    <scope>NUCLEOTIDE SEQUENCE [LARGE SCALE GENOMIC DNA]</scope>
    <source>
        <strain evidence="1 2">I2</strain>
    </source>
</reference>
<evidence type="ECO:0008006" key="3">
    <source>
        <dbReference type="Google" id="ProtNLM"/>
    </source>
</evidence>
<comment type="caution">
    <text evidence="1">The sequence shown here is derived from an EMBL/GenBank/DDBJ whole genome shotgun (WGS) entry which is preliminary data.</text>
</comment>
<proteinExistence type="predicted"/>
<gene>
    <name evidence="1" type="ORF">HGK34_00915</name>
</gene>
<dbReference type="Gene3D" id="1.10.287.1060">
    <property type="entry name" value="ESAT-6-like"/>
    <property type="match status" value="1"/>
</dbReference>
<accession>A0ABS1LF82</accession>
<keyword evidence="2" id="KW-1185">Reference proteome</keyword>
<evidence type="ECO:0000313" key="2">
    <source>
        <dbReference type="Proteomes" id="UP000675409"/>
    </source>
</evidence>
<evidence type="ECO:0000313" key="1">
    <source>
        <dbReference type="EMBL" id="MBL0884854.1"/>
    </source>
</evidence>
<dbReference type="SUPFAM" id="SSF140453">
    <property type="entry name" value="EsxAB dimer-like"/>
    <property type="match status" value="1"/>
</dbReference>
<dbReference type="Proteomes" id="UP000675409">
    <property type="component" value="Unassembled WGS sequence"/>
</dbReference>
<protein>
    <recommendedName>
        <fullName evidence="3">WXG100 family type VII secretion target</fullName>
    </recommendedName>
</protein>
<sequence length="107" mass="11103">MSSDALSSLTKKTENSGQELTMLVRQLAESAAPLEGKFNGSARAAFDQFKLRTDDIARELDGALSAVLSGVAGMDRAFAEGDAEGSDEIRGAQGSASFDAARFGGAR</sequence>